<gene>
    <name evidence="8" type="ORF">PISL3812_02263</name>
</gene>
<dbReference type="InterPro" id="IPR036259">
    <property type="entry name" value="MFS_trans_sf"/>
</dbReference>
<keyword evidence="5 6" id="KW-0472">Membrane</keyword>
<dbReference type="FunFam" id="1.20.1250.20:FF:000013">
    <property type="entry name" value="MFS general substrate transporter"/>
    <property type="match status" value="1"/>
</dbReference>
<feature type="transmembrane region" description="Helical" evidence="6">
    <location>
        <begin position="173"/>
        <end position="196"/>
    </location>
</feature>
<keyword evidence="2" id="KW-0813">Transport</keyword>
<dbReference type="AlphaFoldDB" id="A0A0U1LPF1"/>
<protein>
    <submittedName>
        <fullName evidence="8">Putative transporter C11D3,18C</fullName>
    </submittedName>
</protein>
<feature type="transmembrane region" description="Helical" evidence="6">
    <location>
        <begin position="114"/>
        <end position="133"/>
    </location>
</feature>
<evidence type="ECO:0000256" key="2">
    <source>
        <dbReference type="ARBA" id="ARBA00022448"/>
    </source>
</evidence>
<feature type="transmembrane region" description="Helical" evidence="6">
    <location>
        <begin position="342"/>
        <end position="361"/>
    </location>
</feature>
<feature type="transmembrane region" description="Helical" evidence="6">
    <location>
        <begin position="313"/>
        <end position="335"/>
    </location>
</feature>
<evidence type="ECO:0000256" key="1">
    <source>
        <dbReference type="ARBA" id="ARBA00004141"/>
    </source>
</evidence>
<dbReference type="PROSITE" id="PS50850">
    <property type="entry name" value="MFS"/>
    <property type="match status" value="1"/>
</dbReference>
<evidence type="ECO:0000256" key="3">
    <source>
        <dbReference type="ARBA" id="ARBA00022692"/>
    </source>
</evidence>
<feature type="transmembrane region" description="Helical" evidence="6">
    <location>
        <begin position="139"/>
        <end position="161"/>
    </location>
</feature>
<dbReference type="InterPro" id="IPR011701">
    <property type="entry name" value="MFS"/>
</dbReference>
<keyword evidence="4 6" id="KW-1133">Transmembrane helix</keyword>
<accession>A0A0U1LPF1</accession>
<feature type="transmembrane region" description="Helical" evidence="6">
    <location>
        <begin position="83"/>
        <end position="102"/>
    </location>
</feature>
<evidence type="ECO:0000256" key="5">
    <source>
        <dbReference type="ARBA" id="ARBA00023136"/>
    </source>
</evidence>
<dbReference type="InterPro" id="IPR020846">
    <property type="entry name" value="MFS_dom"/>
</dbReference>
<evidence type="ECO:0000259" key="7">
    <source>
        <dbReference type="PROSITE" id="PS50850"/>
    </source>
</evidence>
<proteinExistence type="predicted"/>
<dbReference type="PANTHER" id="PTHR43791:SF24">
    <property type="entry name" value="NICOTINIC ACID PLASMA MEMBRANE TRANSPORTER"/>
    <property type="match status" value="1"/>
</dbReference>
<name>A0A0U1LPF1_TALIS</name>
<evidence type="ECO:0000313" key="9">
    <source>
        <dbReference type="Proteomes" id="UP000054383"/>
    </source>
</evidence>
<evidence type="ECO:0000313" key="8">
    <source>
        <dbReference type="EMBL" id="CRG85135.1"/>
    </source>
</evidence>
<feature type="transmembrane region" description="Helical" evidence="6">
    <location>
        <begin position="405"/>
        <end position="426"/>
    </location>
</feature>
<feature type="transmembrane region" description="Helical" evidence="6">
    <location>
        <begin position="278"/>
        <end position="301"/>
    </location>
</feature>
<comment type="subcellular location">
    <subcellularLocation>
        <location evidence="1">Membrane</location>
        <topology evidence="1">Multi-pass membrane protein</topology>
    </subcellularLocation>
</comment>
<dbReference type="SUPFAM" id="SSF103473">
    <property type="entry name" value="MFS general substrate transporter"/>
    <property type="match status" value="1"/>
</dbReference>
<dbReference type="Pfam" id="PF07690">
    <property type="entry name" value="MFS_1"/>
    <property type="match status" value="1"/>
</dbReference>
<sequence length="494" mass="55090">MDDKQDEMQIEYKTENGAQGYGMVEGLSVDEYARRERAVVWKLDCFIAPVMMILMLISYLDRGNIGFAATQGLTTDIGLKGNQLNICISIFYIFYILAEFPVSLVVKRLQYNRVIPCIAFCWGLVCMCTGFVQGFPSLVVTRLLLGFFEGCLFPAMTLFLCDWYKREELATRISFLFVASALSGAFGGLLAYAILYMDGVAGMRGWRWLYIIEGLITLVWAVICVFVVPKNYETAYFLNEMDRVIMRRRAEATAAYSGGQGHYKWKDIKMAAKDIKSWIHGVIQICVVTILYGFGTFLPIILKDGFHYSIIQAQYLVVPVNLWGAIAYGVGAVLSDKYKARFLSLIISAPFGIAGYAILIANSRHTFAPGVRYFATYLISTACYLCTGTNIAWLSSNCAPDGKRAASVGILLSLTNIGGVVAGQIYQTSAAPGFVLGHSWSLGCLGLAWCGWWVVLGIYKKRERQKDKVLAEGSTPVISEEEWSDRAPDFRYQF</sequence>
<dbReference type="Proteomes" id="UP000054383">
    <property type="component" value="Unassembled WGS sequence"/>
</dbReference>
<organism evidence="8 9">
    <name type="scientific">Talaromyces islandicus</name>
    <name type="common">Penicillium islandicum</name>
    <dbReference type="NCBI Taxonomy" id="28573"/>
    <lineage>
        <taxon>Eukaryota</taxon>
        <taxon>Fungi</taxon>
        <taxon>Dikarya</taxon>
        <taxon>Ascomycota</taxon>
        <taxon>Pezizomycotina</taxon>
        <taxon>Eurotiomycetes</taxon>
        <taxon>Eurotiomycetidae</taxon>
        <taxon>Eurotiales</taxon>
        <taxon>Trichocomaceae</taxon>
        <taxon>Talaromyces</taxon>
        <taxon>Talaromyces sect. Islandici</taxon>
    </lineage>
</organism>
<keyword evidence="3 6" id="KW-0812">Transmembrane</keyword>
<dbReference type="PANTHER" id="PTHR43791">
    <property type="entry name" value="PERMEASE-RELATED"/>
    <property type="match status" value="1"/>
</dbReference>
<dbReference type="EMBL" id="CVMT01000002">
    <property type="protein sequence ID" value="CRG85135.1"/>
    <property type="molecule type" value="Genomic_DNA"/>
</dbReference>
<feature type="transmembrane region" description="Helical" evidence="6">
    <location>
        <begin position="373"/>
        <end position="393"/>
    </location>
</feature>
<dbReference type="GO" id="GO:0022857">
    <property type="term" value="F:transmembrane transporter activity"/>
    <property type="evidence" value="ECO:0007669"/>
    <property type="project" value="InterPro"/>
</dbReference>
<feature type="domain" description="Major facilitator superfamily (MFS) profile" evidence="7">
    <location>
        <begin position="47"/>
        <end position="494"/>
    </location>
</feature>
<dbReference type="FunFam" id="1.20.1250.20:FF:000057">
    <property type="entry name" value="MFS general substrate transporter"/>
    <property type="match status" value="1"/>
</dbReference>
<dbReference type="OrthoDB" id="2962993at2759"/>
<dbReference type="GO" id="GO:0016020">
    <property type="term" value="C:membrane"/>
    <property type="evidence" value="ECO:0007669"/>
    <property type="project" value="UniProtKB-SubCell"/>
</dbReference>
<keyword evidence="9" id="KW-1185">Reference proteome</keyword>
<reference evidence="8 9" key="1">
    <citation type="submission" date="2015-04" db="EMBL/GenBank/DDBJ databases">
        <authorList>
            <person name="Syromyatnikov M.Y."/>
            <person name="Popov V.N."/>
        </authorList>
    </citation>
    <scope>NUCLEOTIDE SEQUENCE [LARGE SCALE GENOMIC DNA]</scope>
    <source>
        <strain evidence="8">WF-38-12</strain>
    </source>
</reference>
<evidence type="ECO:0000256" key="6">
    <source>
        <dbReference type="SAM" id="Phobius"/>
    </source>
</evidence>
<dbReference type="Gene3D" id="1.20.1250.20">
    <property type="entry name" value="MFS general substrate transporter like domains"/>
    <property type="match status" value="2"/>
</dbReference>
<dbReference type="STRING" id="28573.A0A0U1LPF1"/>
<feature type="transmembrane region" description="Helical" evidence="6">
    <location>
        <begin position="39"/>
        <end position="60"/>
    </location>
</feature>
<feature type="transmembrane region" description="Helical" evidence="6">
    <location>
        <begin position="208"/>
        <end position="228"/>
    </location>
</feature>
<dbReference type="OMA" id="LQFNRVI"/>
<feature type="transmembrane region" description="Helical" evidence="6">
    <location>
        <begin position="438"/>
        <end position="459"/>
    </location>
</feature>
<evidence type="ECO:0000256" key="4">
    <source>
        <dbReference type="ARBA" id="ARBA00022989"/>
    </source>
</evidence>